<organism evidence="1 2">
    <name type="scientific">Maritimibacter dapengensis</name>
    <dbReference type="NCBI Taxonomy" id="2836868"/>
    <lineage>
        <taxon>Bacteria</taxon>
        <taxon>Pseudomonadati</taxon>
        <taxon>Pseudomonadota</taxon>
        <taxon>Alphaproteobacteria</taxon>
        <taxon>Rhodobacterales</taxon>
        <taxon>Roseobacteraceae</taxon>
        <taxon>Maritimibacter</taxon>
    </lineage>
</organism>
<keyword evidence="2" id="KW-1185">Reference proteome</keyword>
<gene>
    <name evidence="1" type="ORF">KJP28_12205</name>
</gene>
<comment type="caution">
    <text evidence="1">The sequence shown here is derived from an EMBL/GenBank/DDBJ whole genome shotgun (WGS) entry which is preliminary data.</text>
</comment>
<reference evidence="1 2" key="1">
    <citation type="submission" date="2021-05" db="EMBL/GenBank/DDBJ databases">
        <title>Culturable bacteria isolated from Daya Bay.</title>
        <authorList>
            <person name="Zheng W."/>
            <person name="Yu S."/>
            <person name="Huang Y."/>
        </authorList>
    </citation>
    <scope>NUCLEOTIDE SEQUENCE [LARGE SCALE GENOMIC DNA]</scope>
    <source>
        <strain evidence="1 2">DP4N28-5</strain>
    </source>
</reference>
<dbReference type="EMBL" id="JAHUZE010000002">
    <property type="protein sequence ID" value="MBV7379687.1"/>
    <property type="molecule type" value="Genomic_DNA"/>
</dbReference>
<proteinExistence type="predicted"/>
<name>A0ABS6T369_9RHOB</name>
<dbReference type="Proteomes" id="UP000756530">
    <property type="component" value="Unassembled WGS sequence"/>
</dbReference>
<evidence type="ECO:0000313" key="2">
    <source>
        <dbReference type="Proteomes" id="UP000756530"/>
    </source>
</evidence>
<sequence length="60" mass="6953">MYVILPLGPSSIVLNSYRHRLIWHSDRHLSKLKREFLDLVETRATRDRIAAGQAFGFAKT</sequence>
<accession>A0ABS6T369</accession>
<evidence type="ECO:0000313" key="1">
    <source>
        <dbReference type="EMBL" id="MBV7379687.1"/>
    </source>
</evidence>
<protein>
    <submittedName>
        <fullName evidence="1">Uncharacterized protein</fullName>
    </submittedName>
</protein>
<dbReference type="RefSeq" id="WP_218392797.1">
    <property type="nucleotide sequence ID" value="NZ_JAHUZE010000002.1"/>
</dbReference>